<dbReference type="AlphaFoldDB" id="X1G942"/>
<comment type="caution">
    <text evidence="2">The sequence shown here is derived from an EMBL/GenBank/DDBJ whole genome shotgun (WGS) entry which is preliminary data.</text>
</comment>
<evidence type="ECO:0000259" key="1">
    <source>
        <dbReference type="Pfam" id="PF13946"/>
    </source>
</evidence>
<gene>
    <name evidence="2" type="ORF">S03H2_05972</name>
</gene>
<feature type="non-terminal residue" evidence="2">
    <location>
        <position position="1"/>
    </location>
</feature>
<evidence type="ECO:0000313" key="2">
    <source>
        <dbReference type="EMBL" id="GAH29523.1"/>
    </source>
</evidence>
<name>X1G942_9ZZZZ</name>
<sequence length="237" mass="27888">VFLAGGGNNVGERNPSWRPLRDICDELGLNSWPKAREYFRKGDIDPRLKQWLWDNRFEGFDFDHEEMEFGRWYYEYLHPEEAGPWAPVTVLRKGSPPEVMAYIEDQYMQVLGRHAEQEGKEYYGNAILEGRISREDIPEILKRSLEYQQKVAEPPSIQGETIRIPVPVNVDIQITEDIFLEALKRSNVYWQGIKPKMDIGGFVLDSLEPEEKEEFLKWFYEKEPALNQFLKKLSETQ</sequence>
<dbReference type="EMBL" id="BARU01002551">
    <property type="protein sequence ID" value="GAH29523.1"/>
    <property type="molecule type" value="Genomic_DNA"/>
</dbReference>
<reference evidence="2" key="1">
    <citation type="journal article" date="2014" name="Front. Microbiol.">
        <title>High frequency of phylogenetically diverse reductive dehalogenase-homologous genes in deep subseafloor sedimentary metagenomes.</title>
        <authorList>
            <person name="Kawai M."/>
            <person name="Futagami T."/>
            <person name="Toyoda A."/>
            <person name="Takaki Y."/>
            <person name="Nishi S."/>
            <person name="Hori S."/>
            <person name="Arai W."/>
            <person name="Tsubouchi T."/>
            <person name="Morono Y."/>
            <person name="Uchiyama I."/>
            <person name="Ito T."/>
            <person name="Fujiyama A."/>
            <person name="Inagaki F."/>
            <person name="Takami H."/>
        </authorList>
    </citation>
    <scope>NUCLEOTIDE SEQUENCE</scope>
    <source>
        <strain evidence="2">Expedition CK06-06</strain>
    </source>
</reference>
<proteinExistence type="predicted"/>
<accession>X1G942</accession>
<dbReference type="Pfam" id="PF13946">
    <property type="entry name" value="DUF4214"/>
    <property type="match status" value="1"/>
</dbReference>
<dbReference type="InterPro" id="IPR025282">
    <property type="entry name" value="DUF4214"/>
</dbReference>
<feature type="domain" description="DUF4214" evidence="1">
    <location>
        <begin position="100"/>
        <end position="150"/>
    </location>
</feature>
<protein>
    <recommendedName>
        <fullName evidence="1">DUF4214 domain-containing protein</fullName>
    </recommendedName>
</protein>
<dbReference type="Gene3D" id="1.10.3130.20">
    <property type="entry name" value="Phycobilisome linker domain"/>
    <property type="match status" value="1"/>
</dbReference>
<organism evidence="2">
    <name type="scientific">marine sediment metagenome</name>
    <dbReference type="NCBI Taxonomy" id="412755"/>
    <lineage>
        <taxon>unclassified sequences</taxon>
        <taxon>metagenomes</taxon>
        <taxon>ecological metagenomes</taxon>
    </lineage>
</organism>
<dbReference type="InterPro" id="IPR038255">
    <property type="entry name" value="PBS_linker_sf"/>
</dbReference>